<evidence type="ECO:0000313" key="2">
    <source>
        <dbReference type="Proteomes" id="UP001151699"/>
    </source>
</evidence>
<dbReference type="Gene3D" id="3.80.10.10">
    <property type="entry name" value="Ribonuclease Inhibitor"/>
    <property type="match status" value="2"/>
</dbReference>
<reference evidence="1" key="1">
    <citation type="submission" date="2022-07" db="EMBL/GenBank/DDBJ databases">
        <authorList>
            <person name="Trinca V."/>
            <person name="Uliana J.V.C."/>
            <person name="Torres T.T."/>
            <person name="Ward R.J."/>
            <person name="Monesi N."/>
        </authorList>
    </citation>
    <scope>NUCLEOTIDE SEQUENCE</scope>
    <source>
        <strain evidence="1">HSMRA1968</strain>
        <tissue evidence="1">Whole embryos</tissue>
    </source>
</reference>
<sequence>MLVRKNWKEIIEVACKWKIVMPLYKSVCPKNQGLLQFLQTTNRTFFEIRVIDLACTDLVVEIFRRHGPNVLKLSVSSATINNSDDFVKIIACMPNLEHLILQNVDVENIATGGECTMPELAKLKILEATSSPWNASTYFKSSPNIIRHKTALELLQSQRQLKSLLLTDIGNTSALLQPGVITNGSIKCQLTQLNLVMIDRNISSTCCNNLLEFLKNQAKTVEELKLGWGTPRSVYELVFSKFEKLKSLHLVISEIPQENEFYKRLKPNKSITQLYILGSKIREFETQRSESITEFLRLTPNVTDLTLSTCHSVEILEIIANKLENLRRFIFDGFFNRKYSGIRFSCLKTFHTLNFDDEFDWKEFTKLNPHITELIIGGSYSSQLLQTDFVHRLLQTLKSNLSLQILRIEKHFPVDDRAYNILLEFTDLKIISLNERCALEKHLMSSLPGLFFHNAETTFFKTNNLAQFRNHYENSYNYDWSR</sequence>
<dbReference type="Proteomes" id="UP001151699">
    <property type="component" value="Chromosome B"/>
</dbReference>
<proteinExistence type="predicted"/>
<keyword evidence="2" id="KW-1185">Reference proteome</keyword>
<feature type="non-terminal residue" evidence="1">
    <location>
        <position position="1"/>
    </location>
</feature>
<evidence type="ECO:0000313" key="1">
    <source>
        <dbReference type="EMBL" id="KAJ6644306.1"/>
    </source>
</evidence>
<accession>A0A9Q0N775</accession>
<gene>
    <name evidence="1" type="ORF">Bhyg_09273</name>
</gene>
<name>A0A9Q0N775_9DIPT</name>
<dbReference type="InterPro" id="IPR032675">
    <property type="entry name" value="LRR_dom_sf"/>
</dbReference>
<comment type="caution">
    <text evidence="1">The sequence shown here is derived from an EMBL/GenBank/DDBJ whole genome shotgun (WGS) entry which is preliminary data.</text>
</comment>
<dbReference type="SUPFAM" id="SSF52047">
    <property type="entry name" value="RNI-like"/>
    <property type="match status" value="1"/>
</dbReference>
<organism evidence="1 2">
    <name type="scientific">Pseudolycoriella hygida</name>
    <dbReference type="NCBI Taxonomy" id="35572"/>
    <lineage>
        <taxon>Eukaryota</taxon>
        <taxon>Metazoa</taxon>
        <taxon>Ecdysozoa</taxon>
        <taxon>Arthropoda</taxon>
        <taxon>Hexapoda</taxon>
        <taxon>Insecta</taxon>
        <taxon>Pterygota</taxon>
        <taxon>Neoptera</taxon>
        <taxon>Endopterygota</taxon>
        <taxon>Diptera</taxon>
        <taxon>Nematocera</taxon>
        <taxon>Sciaroidea</taxon>
        <taxon>Sciaridae</taxon>
        <taxon>Pseudolycoriella</taxon>
    </lineage>
</organism>
<dbReference type="EMBL" id="WJQU01000002">
    <property type="protein sequence ID" value="KAJ6644306.1"/>
    <property type="molecule type" value="Genomic_DNA"/>
</dbReference>
<protein>
    <submittedName>
        <fullName evidence="1">Uncharacterized protein</fullName>
    </submittedName>
</protein>
<dbReference type="AlphaFoldDB" id="A0A9Q0N775"/>